<sequence>MFMMILASTLVAASAVFVTAAASQKAPGSYVQRCPNITGTINVSQYQQYPENFDFDQYRCRLYLGSLFNSTVTTYDPYTNEVIHIAKFENITHNHLYHVGGVRVDQNSGQLGITINPANIFETNGADWSGLNWFIKYDPILRKELFRVNLTEVGGGKINGVQDSEVDPRGNYYVIGSFPSSIIRVDTCGNAKLWYLIEPYNATVYGAAGAAAIGDILIVNDDTYNRLLRFNMTEEQGKPTFVDVSHNMTLYHSDAIYLPPKYEGKVLLVAEDTEGLQVFFSKDAQWWSADYLGIIPNSQLVYGNSFTSAATQIGDSVYALESFFFDAAIVPWNAGNRSIFPEPDVTDALAALVAPYL</sequence>
<dbReference type="SUPFAM" id="SSF63825">
    <property type="entry name" value="YWTD domain"/>
    <property type="match status" value="1"/>
</dbReference>
<dbReference type="GeneID" id="8106617"/>
<reference evidence="3" key="1">
    <citation type="journal article" date="2015" name="Genome Announc.">
        <title>Genome sequence of the AIDS-associated pathogen Penicillium marneffei (ATCC18224) and its near taxonomic relative Talaromyces stipitatus (ATCC10500).</title>
        <authorList>
            <person name="Nierman W.C."/>
            <person name="Fedorova-Abrams N.D."/>
            <person name="Andrianopoulos A."/>
        </authorList>
    </citation>
    <scope>NUCLEOTIDE SEQUENCE [LARGE SCALE GENOMIC DNA]</scope>
    <source>
        <strain evidence="3">ATCC 10500 / CBS 375.48 / QM 6759 / NRRL 1006</strain>
    </source>
</reference>
<dbReference type="PhylomeDB" id="B8LXD2"/>
<keyword evidence="3" id="KW-1185">Reference proteome</keyword>
<dbReference type="HOGENOM" id="CLU_052674_0_0_1"/>
<dbReference type="OrthoDB" id="4434395at2759"/>
<dbReference type="RefSeq" id="XP_002340600.1">
    <property type="nucleotide sequence ID" value="XM_002340559.1"/>
</dbReference>
<dbReference type="Proteomes" id="UP000001745">
    <property type="component" value="Unassembled WGS sequence"/>
</dbReference>
<name>B8LXD2_TALSN</name>
<dbReference type="EMBL" id="EQ962652">
    <property type="protein sequence ID" value="EED23213.1"/>
    <property type="molecule type" value="Genomic_DNA"/>
</dbReference>
<dbReference type="InParanoid" id="B8LXD2"/>
<keyword evidence="1" id="KW-0732">Signal</keyword>
<dbReference type="InterPro" id="IPR054550">
    <property type="entry name" value="Mala_s_1-like"/>
</dbReference>
<evidence type="ECO:0000313" key="2">
    <source>
        <dbReference type="EMBL" id="EED23213.1"/>
    </source>
</evidence>
<dbReference type="VEuPathDB" id="FungiDB:TSTA_066590"/>
<evidence type="ECO:0000256" key="1">
    <source>
        <dbReference type="SAM" id="SignalP"/>
    </source>
</evidence>
<proteinExistence type="predicted"/>
<feature type="signal peptide" evidence="1">
    <location>
        <begin position="1"/>
        <end position="15"/>
    </location>
</feature>
<accession>B8LXD2</accession>
<dbReference type="STRING" id="441959.B8LXD2"/>
<dbReference type="OMA" id="FQDMAED"/>
<protein>
    <recommendedName>
        <fullName evidence="4">Major royal jelly protein</fullName>
    </recommendedName>
</protein>
<evidence type="ECO:0000313" key="3">
    <source>
        <dbReference type="Proteomes" id="UP000001745"/>
    </source>
</evidence>
<feature type="chain" id="PRO_5013175247" description="Major royal jelly protein" evidence="1">
    <location>
        <begin position="16"/>
        <end position="357"/>
    </location>
</feature>
<dbReference type="AlphaFoldDB" id="B8LXD2"/>
<evidence type="ECO:0008006" key="4">
    <source>
        <dbReference type="Google" id="ProtNLM"/>
    </source>
</evidence>
<dbReference type="eggNOG" id="ENOG502SKHT">
    <property type="taxonomic scope" value="Eukaryota"/>
</dbReference>
<dbReference type="CDD" id="cd12811">
    <property type="entry name" value="MALA"/>
    <property type="match status" value="1"/>
</dbReference>
<gene>
    <name evidence="2" type="ORF">TSTA_066590</name>
</gene>
<organism evidence="2 3">
    <name type="scientific">Talaromyces stipitatus (strain ATCC 10500 / CBS 375.48 / QM 6759 / NRRL 1006)</name>
    <name type="common">Penicillium stipitatum</name>
    <dbReference type="NCBI Taxonomy" id="441959"/>
    <lineage>
        <taxon>Eukaryota</taxon>
        <taxon>Fungi</taxon>
        <taxon>Dikarya</taxon>
        <taxon>Ascomycota</taxon>
        <taxon>Pezizomycotina</taxon>
        <taxon>Eurotiomycetes</taxon>
        <taxon>Eurotiomycetidae</taxon>
        <taxon>Eurotiales</taxon>
        <taxon>Trichocomaceae</taxon>
        <taxon>Talaromyces</taxon>
        <taxon>Talaromyces sect. Talaromyces</taxon>
    </lineage>
</organism>